<dbReference type="PRINTS" id="PR00105">
    <property type="entry name" value="C5METTRFRASE"/>
</dbReference>
<dbReference type="PANTHER" id="PTHR10629:SF52">
    <property type="entry name" value="DNA (CYTOSINE-5)-METHYLTRANSFERASE 1"/>
    <property type="match status" value="1"/>
</dbReference>
<dbReference type="GO" id="GO:0044027">
    <property type="term" value="P:negative regulation of gene expression via chromosomal CpG island methylation"/>
    <property type="evidence" value="ECO:0007669"/>
    <property type="project" value="TreeGrafter"/>
</dbReference>
<reference evidence="8 9" key="1">
    <citation type="submission" date="2016-11" db="EMBL/GenBank/DDBJ databases">
        <authorList>
            <person name="Jaros S."/>
            <person name="Januszkiewicz K."/>
            <person name="Wedrychowicz H."/>
        </authorList>
    </citation>
    <scope>NUCLEOTIDE SEQUENCE [LARGE SCALE GENOMIC DNA]</scope>
    <source>
        <strain evidence="8 9">DSM 15480</strain>
    </source>
</reference>
<evidence type="ECO:0000256" key="3">
    <source>
        <dbReference type="ARBA" id="ARBA00022691"/>
    </source>
</evidence>
<dbReference type="CDD" id="cd00315">
    <property type="entry name" value="Cyt_C5_DNA_methylase"/>
    <property type="match status" value="1"/>
</dbReference>
<keyword evidence="3 5" id="KW-0949">S-adenosyl-L-methionine</keyword>
<dbReference type="RefSeq" id="WP_073103980.1">
    <property type="nucleotide sequence ID" value="NZ_FQZY01000006.1"/>
</dbReference>
<comment type="catalytic activity">
    <reaction evidence="7">
        <text>a 2'-deoxycytidine in DNA + S-adenosyl-L-methionine = a 5-methyl-2'-deoxycytidine in DNA + S-adenosyl-L-homocysteine + H(+)</text>
        <dbReference type="Rhea" id="RHEA:13681"/>
        <dbReference type="Rhea" id="RHEA-COMP:11369"/>
        <dbReference type="Rhea" id="RHEA-COMP:11370"/>
        <dbReference type="ChEBI" id="CHEBI:15378"/>
        <dbReference type="ChEBI" id="CHEBI:57856"/>
        <dbReference type="ChEBI" id="CHEBI:59789"/>
        <dbReference type="ChEBI" id="CHEBI:85452"/>
        <dbReference type="ChEBI" id="CHEBI:85454"/>
        <dbReference type="EC" id="2.1.1.37"/>
    </reaction>
</comment>
<evidence type="ECO:0000256" key="5">
    <source>
        <dbReference type="PROSITE-ProRule" id="PRU01016"/>
    </source>
</evidence>
<dbReference type="Pfam" id="PF00145">
    <property type="entry name" value="DNA_methylase"/>
    <property type="match status" value="2"/>
</dbReference>
<gene>
    <name evidence="8" type="ORF">SAMN02745243_00228</name>
</gene>
<proteinExistence type="inferred from homology"/>
<keyword evidence="4" id="KW-0680">Restriction system</keyword>
<dbReference type="Gene3D" id="3.40.50.150">
    <property type="entry name" value="Vaccinia Virus protein VP39"/>
    <property type="match status" value="1"/>
</dbReference>
<dbReference type="Gene3D" id="3.90.120.10">
    <property type="entry name" value="DNA Methylase, subunit A, domain 2"/>
    <property type="match status" value="2"/>
</dbReference>
<evidence type="ECO:0000313" key="8">
    <source>
        <dbReference type="EMBL" id="SHJ29488.1"/>
    </source>
</evidence>
<dbReference type="AlphaFoldDB" id="A0A1M6I4Y0"/>
<dbReference type="PROSITE" id="PS51679">
    <property type="entry name" value="SAM_MT_C5"/>
    <property type="match status" value="1"/>
</dbReference>
<dbReference type="EC" id="2.1.1.37" evidence="7"/>
<keyword evidence="9" id="KW-1185">Reference proteome</keyword>
<evidence type="ECO:0000256" key="2">
    <source>
        <dbReference type="ARBA" id="ARBA00022679"/>
    </source>
</evidence>
<dbReference type="STRING" id="1121950.SAMN02745243_00228"/>
<dbReference type="InterPro" id="IPR029063">
    <property type="entry name" value="SAM-dependent_MTases_sf"/>
</dbReference>
<dbReference type="InterPro" id="IPR050390">
    <property type="entry name" value="C5-Methyltransferase"/>
</dbReference>
<dbReference type="InterPro" id="IPR001525">
    <property type="entry name" value="C5_MeTfrase"/>
</dbReference>
<dbReference type="PROSITE" id="PS00094">
    <property type="entry name" value="C5_MTASE_1"/>
    <property type="match status" value="1"/>
</dbReference>
<dbReference type="GO" id="GO:0003677">
    <property type="term" value="F:DNA binding"/>
    <property type="evidence" value="ECO:0007669"/>
    <property type="project" value="TreeGrafter"/>
</dbReference>
<evidence type="ECO:0000256" key="6">
    <source>
        <dbReference type="RuleBase" id="RU000416"/>
    </source>
</evidence>
<dbReference type="PANTHER" id="PTHR10629">
    <property type="entry name" value="CYTOSINE-SPECIFIC METHYLTRANSFERASE"/>
    <property type="match status" value="1"/>
</dbReference>
<dbReference type="OrthoDB" id="9813719at2"/>
<evidence type="ECO:0000256" key="7">
    <source>
        <dbReference type="RuleBase" id="RU000417"/>
    </source>
</evidence>
<dbReference type="GO" id="GO:0032259">
    <property type="term" value="P:methylation"/>
    <property type="evidence" value="ECO:0007669"/>
    <property type="project" value="UniProtKB-KW"/>
</dbReference>
<evidence type="ECO:0000256" key="4">
    <source>
        <dbReference type="ARBA" id="ARBA00022747"/>
    </source>
</evidence>
<dbReference type="Proteomes" id="UP000184301">
    <property type="component" value="Unassembled WGS sequence"/>
</dbReference>
<dbReference type="InterPro" id="IPR018117">
    <property type="entry name" value="C5_DNA_meth_AS"/>
</dbReference>
<comment type="similarity">
    <text evidence="5 6">Belongs to the class I-like SAM-binding methyltransferase superfamily. C5-methyltransferase family.</text>
</comment>
<feature type="active site" evidence="5">
    <location>
        <position position="79"/>
    </location>
</feature>
<keyword evidence="2 5" id="KW-0808">Transferase</keyword>
<dbReference type="GO" id="GO:0003886">
    <property type="term" value="F:DNA (cytosine-5-)-methyltransferase activity"/>
    <property type="evidence" value="ECO:0007669"/>
    <property type="project" value="UniProtKB-EC"/>
</dbReference>
<evidence type="ECO:0000256" key="1">
    <source>
        <dbReference type="ARBA" id="ARBA00022603"/>
    </source>
</evidence>
<dbReference type="EMBL" id="FQZY01000006">
    <property type="protein sequence ID" value="SHJ29488.1"/>
    <property type="molecule type" value="Genomic_DNA"/>
</dbReference>
<name>A0A1M6I4Y0_9FIRM</name>
<dbReference type="SUPFAM" id="SSF53335">
    <property type="entry name" value="S-adenosyl-L-methionine-dependent methyltransferases"/>
    <property type="match status" value="1"/>
</dbReference>
<sequence>MIDATIRFFDLFSGIGGFREGLTRAGGFSCVGHCEVDAHADKNYRRLFDTEGEWFCDDARAIETGRMPDFDLLCAGFPCQAFSIAGRRRGFSDARGTLFFEISRLVKDKRPAYFLLENVPGLLSHDKGRTFHTILSTFLELGYHVEWKVLNSKDFGVPQARKRVYIVGYLDERCAGKILPFPETNGTALIQLRSGSQGKRVYHPQGLSCTLTSGAGGMGGKTGLYEFGVPIKENTKQGYKMAYPGDSIDLGYASMNTRRGRVGHGVAHTLTTGGQQGTLQFAALPSLSLPTVYARYLLAGRKDGSGDRREEQSGIRTEDGPRAVLTLAKSSIRQNGRRMKEPEEEMFTLTTADRHGIYYHGRIRRLTPRECLRLQGYYDVQIDWMLEGTSDNQIYKQAGNGVTVTVIEAIGSHLRDADLMLRQMPEKGRDSLST</sequence>
<keyword evidence="1 5" id="KW-0489">Methyltransferase</keyword>
<dbReference type="NCBIfam" id="TIGR00675">
    <property type="entry name" value="dcm"/>
    <property type="match status" value="1"/>
</dbReference>
<evidence type="ECO:0000313" key="9">
    <source>
        <dbReference type="Proteomes" id="UP000184301"/>
    </source>
</evidence>
<accession>A0A1M6I4Y0</accession>
<protein>
    <recommendedName>
        <fullName evidence="7">Cytosine-specific methyltransferase</fullName>
        <ecNumber evidence="7">2.1.1.37</ecNumber>
    </recommendedName>
</protein>
<organism evidence="8 9">
    <name type="scientific">Hespellia stercorisuis DSM 15480</name>
    <dbReference type="NCBI Taxonomy" id="1121950"/>
    <lineage>
        <taxon>Bacteria</taxon>
        <taxon>Bacillati</taxon>
        <taxon>Bacillota</taxon>
        <taxon>Clostridia</taxon>
        <taxon>Lachnospirales</taxon>
        <taxon>Lachnospiraceae</taxon>
        <taxon>Hespellia</taxon>
    </lineage>
</organism>
<dbReference type="GO" id="GO:0009307">
    <property type="term" value="P:DNA restriction-modification system"/>
    <property type="evidence" value="ECO:0007669"/>
    <property type="project" value="UniProtKB-KW"/>
</dbReference>